<dbReference type="KEGG" id="carl:PXC00_07090"/>
<evidence type="ECO:0000256" key="1">
    <source>
        <dbReference type="SAM" id="MobiDB-lite"/>
    </source>
</evidence>
<feature type="transmembrane region" description="Helical" evidence="2">
    <location>
        <begin position="67"/>
        <end position="86"/>
    </location>
</feature>
<reference evidence="3" key="1">
    <citation type="submission" date="2023-09" db="EMBL/GenBank/DDBJ databases">
        <authorList>
            <person name="Zeng C."/>
        </authorList>
    </citation>
    <scope>NUCLEOTIDE SEQUENCE</scope>
    <source>
        <strain evidence="3">ZCY20-5</strain>
    </source>
</reference>
<feature type="compositionally biased region" description="Acidic residues" evidence="1">
    <location>
        <begin position="289"/>
        <end position="301"/>
    </location>
</feature>
<organism evidence="3 4">
    <name type="scientific">Caproicibacterium argilliputei</name>
    <dbReference type="NCBI Taxonomy" id="3030016"/>
    <lineage>
        <taxon>Bacteria</taxon>
        <taxon>Bacillati</taxon>
        <taxon>Bacillota</taxon>
        <taxon>Clostridia</taxon>
        <taxon>Eubacteriales</taxon>
        <taxon>Oscillospiraceae</taxon>
        <taxon>Caproicibacterium</taxon>
    </lineage>
</organism>
<dbReference type="InterPro" id="IPR006938">
    <property type="entry name" value="DUF624"/>
</dbReference>
<keyword evidence="2" id="KW-0472">Membrane</keyword>
<dbReference type="EMBL" id="CP135996">
    <property type="protein sequence ID" value="WOC31006.1"/>
    <property type="molecule type" value="Genomic_DNA"/>
</dbReference>
<dbReference type="RefSeq" id="WP_316934897.1">
    <property type="nucleotide sequence ID" value="NZ_CP135996.1"/>
</dbReference>
<name>A0AA97GZY1_9FIRM</name>
<keyword evidence="2" id="KW-1133">Transmembrane helix</keyword>
<keyword evidence="2" id="KW-0812">Transmembrane</keyword>
<feature type="transmembrane region" description="Helical" evidence="2">
    <location>
        <begin position="42"/>
        <end position="61"/>
    </location>
</feature>
<evidence type="ECO:0000313" key="3">
    <source>
        <dbReference type="EMBL" id="WOC31006.1"/>
    </source>
</evidence>
<accession>A0AA97GZY1</accession>
<keyword evidence="4" id="KW-1185">Reference proteome</keyword>
<evidence type="ECO:0000256" key="2">
    <source>
        <dbReference type="SAM" id="Phobius"/>
    </source>
</evidence>
<dbReference type="AlphaFoldDB" id="A0AA97GZY1"/>
<feature type="transmembrane region" description="Helical" evidence="2">
    <location>
        <begin position="188"/>
        <end position="212"/>
    </location>
</feature>
<proteinExistence type="predicted"/>
<gene>
    <name evidence="3" type="ORF">PXC00_07090</name>
</gene>
<feature type="transmembrane region" description="Helical" evidence="2">
    <location>
        <begin position="114"/>
        <end position="136"/>
    </location>
</feature>
<evidence type="ECO:0000313" key="4">
    <source>
        <dbReference type="Proteomes" id="UP001300604"/>
    </source>
</evidence>
<dbReference type="Proteomes" id="UP001300604">
    <property type="component" value="Chromosome"/>
</dbReference>
<dbReference type="Pfam" id="PF04854">
    <property type="entry name" value="DUF624"/>
    <property type="match status" value="1"/>
</dbReference>
<feature type="transmembrane region" description="Helical" evidence="2">
    <location>
        <begin position="224"/>
        <end position="248"/>
    </location>
</feature>
<feature type="region of interest" description="Disordered" evidence="1">
    <location>
        <begin position="264"/>
        <end position="301"/>
    </location>
</feature>
<reference evidence="3" key="2">
    <citation type="submission" date="2024-06" db="EMBL/GenBank/DDBJ databases">
        <title>Caproicibacterium argilliputei sp. nov, a novel caproic acid producing anaerobic bacterium isolated from pit mud.</title>
        <authorList>
            <person name="Xia S."/>
        </authorList>
    </citation>
    <scope>NUCLEOTIDE SEQUENCE</scope>
    <source>
        <strain evidence="3">ZCY20-5</strain>
    </source>
</reference>
<protein>
    <submittedName>
        <fullName evidence="3">YesL family protein</fullName>
    </submittedName>
</protein>
<feature type="transmembrane region" description="Helical" evidence="2">
    <location>
        <begin position="142"/>
        <end position="168"/>
    </location>
</feature>
<sequence length="301" mass="34538">MGLFNSNYSRPGPGVSKGAPKDNRFIHYWKIYGRHFWDLMKLNLLFAVPAIVVLVAGVIISSATRNILLAGLPFIALSPFVAGLTYETRNYIREEHVFVLHDFLKKLKENWKQFLANGIICYLVYEVLMIAIPFYAQNQQKLGSVISTIALGLSFATLFIFTSMQFYVPLEIVTFDMKLSKMYRNAGIFAIAALGWNFLGFFVTAFVLLLLYGCLYLGQYAPLFLFIILLLAIFLLWSFWAYTVNSLVYPTLDRMMIQPTLKKEAEERGEVPEEDLDPAFTDWDSIREDTDDEDDDDEEED</sequence>